<evidence type="ECO:0000259" key="1">
    <source>
        <dbReference type="PROSITE" id="PS51186"/>
    </source>
</evidence>
<name>A0A0V8HJW7_9BACI</name>
<dbReference type="GO" id="GO:0005737">
    <property type="term" value="C:cytoplasm"/>
    <property type="evidence" value="ECO:0007669"/>
    <property type="project" value="TreeGrafter"/>
</dbReference>
<dbReference type="Pfam" id="PF00583">
    <property type="entry name" value="Acetyltransf_1"/>
    <property type="match status" value="1"/>
</dbReference>
<dbReference type="PANTHER" id="PTHR13538:SF4">
    <property type="entry name" value="N-ALPHA-ACETYLTRANSFERASE 80"/>
    <property type="match status" value="1"/>
</dbReference>
<evidence type="ECO:0000313" key="2">
    <source>
        <dbReference type="EMBL" id="SCC08903.1"/>
    </source>
</evidence>
<dbReference type="CDD" id="cd04301">
    <property type="entry name" value="NAT_SF"/>
    <property type="match status" value="1"/>
</dbReference>
<reference evidence="3" key="1">
    <citation type="submission" date="2016-08" db="EMBL/GenBank/DDBJ databases">
        <authorList>
            <person name="Varghese N."/>
            <person name="Submissions Spin"/>
        </authorList>
    </citation>
    <scope>NUCLEOTIDE SEQUENCE [LARGE SCALE GENOMIC DNA]</scope>
    <source>
        <strain evidence="3">SGD-1123</strain>
    </source>
</reference>
<keyword evidence="2" id="KW-0808">Transferase</keyword>
<dbReference type="AlphaFoldDB" id="A0A0V8HJW7"/>
<accession>A0A0V8HJW7</accession>
<sequence>MHIFELSKRKDLFEEAVDAFWKQWGSEESYLFYKDCMHRSCETDEEVPRFYIALEDETIIGTFAILRNDINSRQDLSPWIACLYVDPEWRGRGLGAQFLQYALKEAGRKGYKKLYLATDHDGYYERYNWLHSSEAYGLGGNFIKVYEKSTGL</sequence>
<dbReference type="RefSeq" id="WP_032088573.1">
    <property type="nucleotide sequence ID" value="NZ_FMAU01000002.1"/>
</dbReference>
<keyword evidence="3" id="KW-1185">Reference proteome</keyword>
<dbReference type="SUPFAM" id="SSF55729">
    <property type="entry name" value="Acyl-CoA N-acyltransferases (Nat)"/>
    <property type="match status" value="1"/>
</dbReference>
<feature type="domain" description="N-acetyltransferase" evidence="1">
    <location>
        <begin position="1"/>
        <end position="152"/>
    </location>
</feature>
<dbReference type="Gene3D" id="3.40.630.30">
    <property type="match status" value="1"/>
</dbReference>
<dbReference type="InterPro" id="IPR039840">
    <property type="entry name" value="NAA80"/>
</dbReference>
<dbReference type="PANTHER" id="PTHR13538">
    <property type="entry name" value="N-ACETYLTRANSFERASE 6"/>
    <property type="match status" value="1"/>
</dbReference>
<gene>
    <name evidence="2" type="ORF">GA0061094_2405</name>
</gene>
<evidence type="ECO:0000313" key="3">
    <source>
        <dbReference type="Proteomes" id="UP000181997"/>
    </source>
</evidence>
<organism evidence="2 3">
    <name type="scientific">[Bacillus] enclensis</name>
    <dbReference type="NCBI Taxonomy" id="1402860"/>
    <lineage>
        <taxon>Bacteria</taxon>
        <taxon>Bacillati</taxon>
        <taxon>Bacillota</taxon>
        <taxon>Bacilli</taxon>
        <taxon>Bacillales</taxon>
        <taxon>Bacillaceae</taxon>
        <taxon>Rossellomorea</taxon>
    </lineage>
</organism>
<proteinExistence type="predicted"/>
<dbReference type="InterPro" id="IPR016181">
    <property type="entry name" value="Acyl_CoA_acyltransferase"/>
</dbReference>
<dbReference type="InterPro" id="IPR000182">
    <property type="entry name" value="GNAT_dom"/>
</dbReference>
<protein>
    <submittedName>
        <fullName evidence="2">Acetyltransferase (GNAT) domain-containing protein</fullName>
    </submittedName>
</protein>
<dbReference type="GO" id="GO:0008080">
    <property type="term" value="F:N-acetyltransferase activity"/>
    <property type="evidence" value="ECO:0007669"/>
    <property type="project" value="InterPro"/>
</dbReference>
<dbReference type="Proteomes" id="UP000181997">
    <property type="component" value="Unassembled WGS sequence"/>
</dbReference>
<dbReference type="OrthoDB" id="9789053at2"/>
<dbReference type="EMBL" id="FMAU01000002">
    <property type="protein sequence ID" value="SCC08903.1"/>
    <property type="molecule type" value="Genomic_DNA"/>
</dbReference>
<dbReference type="GO" id="GO:1905502">
    <property type="term" value="F:acetyl-CoA binding"/>
    <property type="evidence" value="ECO:0007669"/>
    <property type="project" value="TreeGrafter"/>
</dbReference>
<dbReference type="PROSITE" id="PS51186">
    <property type="entry name" value="GNAT"/>
    <property type="match status" value="1"/>
</dbReference>